<dbReference type="UniPathway" id="UPA00087">
    <property type="reaction ID" value="UER00173"/>
</dbReference>
<feature type="binding site" evidence="6">
    <location>
        <position position="12"/>
    </location>
    <ligand>
        <name>Mn(2+)</name>
        <dbReference type="ChEBI" id="CHEBI:29035"/>
        <label>1</label>
    </ligand>
</feature>
<comment type="catalytic activity">
    <reaction evidence="6">
        <text>alpha-D-ribose 1-phosphate = D-ribose 5-phosphate</text>
        <dbReference type="Rhea" id="RHEA:18793"/>
        <dbReference type="ChEBI" id="CHEBI:57720"/>
        <dbReference type="ChEBI" id="CHEBI:78346"/>
        <dbReference type="EC" id="5.4.2.7"/>
    </reaction>
</comment>
<keyword evidence="5 6" id="KW-0413">Isomerase</keyword>
<feature type="binding site" evidence="6">
    <location>
        <position position="289"/>
    </location>
    <ligand>
        <name>Mn(2+)</name>
        <dbReference type="ChEBI" id="CHEBI:29035"/>
        <label>2</label>
    </ligand>
</feature>
<dbReference type="PIRSF" id="PIRSF001491">
    <property type="entry name" value="Ppentomutase"/>
    <property type="match status" value="1"/>
</dbReference>
<dbReference type="GO" id="GO:0043094">
    <property type="term" value="P:metabolic compound salvage"/>
    <property type="evidence" value="ECO:0007669"/>
    <property type="project" value="UniProtKB-UniRule"/>
</dbReference>
<dbReference type="GO" id="GO:0030145">
    <property type="term" value="F:manganese ion binding"/>
    <property type="evidence" value="ECO:0007669"/>
    <property type="project" value="UniProtKB-UniRule"/>
</dbReference>
<dbReference type="PANTHER" id="PTHR21110">
    <property type="entry name" value="PHOSPHOPENTOMUTASE"/>
    <property type="match status" value="1"/>
</dbReference>
<evidence type="ECO:0000256" key="6">
    <source>
        <dbReference type="HAMAP-Rule" id="MF_00740"/>
    </source>
</evidence>
<keyword evidence="4 6" id="KW-0464">Manganese</keyword>
<evidence type="ECO:0000256" key="3">
    <source>
        <dbReference type="ARBA" id="ARBA00022723"/>
    </source>
</evidence>
<evidence type="ECO:0000256" key="1">
    <source>
        <dbReference type="ARBA" id="ARBA00010373"/>
    </source>
</evidence>
<dbReference type="PANTHER" id="PTHR21110:SF0">
    <property type="entry name" value="PHOSPHOPENTOMUTASE"/>
    <property type="match status" value="1"/>
</dbReference>
<dbReference type="InterPro" id="IPR017850">
    <property type="entry name" value="Alkaline_phosphatase_core_sf"/>
</dbReference>
<feature type="binding site" evidence="6">
    <location>
        <position position="330"/>
    </location>
    <ligand>
        <name>Mn(2+)</name>
        <dbReference type="ChEBI" id="CHEBI:29035"/>
        <label>1</label>
    </ligand>
</feature>
<dbReference type="Gene3D" id="3.30.70.1250">
    <property type="entry name" value="Phosphopentomutase"/>
    <property type="match status" value="1"/>
</dbReference>
<dbReference type="GO" id="GO:0006015">
    <property type="term" value="P:5-phosphoribose 1-diphosphate biosynthetic process"/>
    <property type="evidence" value="ECO:0007669"/>
    <property type="project" value="UniProtKB-UniPathway"/>
</dbReference>
<dbReference type="AlphaFoldDB" id="A0A2Z5Y450"/>
<dbReference type="NCBIfam" id="NF003766">
    <property type="entry name" value="PRK05362.1"/>
    <property type="match status" value="1"/>
</dbReference>
<proteinExistence type="inferred from homology"/>
<evidence type="ECO:0000313" key="10">
    <source>
        <dbReference type="Proteomes" id="UP000269226"/>
    </source>
</evidence>
<comment type="cofactor">
    <cofactor evidence="6">
        <name>Mn(2+)</name>
        <dbReference type="ChEBI" id="CHEBI:29035"/>
    </cofactor>
    <text evidence="6">Binds 2 manganese ions.</text>
</comment>
<comment type="catalytic activity">
    <reaction evidence="6">
        <text>2-deoxy-alpha-D-ribose 1-phosphate = 2-deoxy-D-ribose 5-phosphate</text>
        <dbReference type="Rhea" id="RHEA:27658"/>
        <dbReference type="ChEBI" id="CHEBI:57259"/>
        <dbReference type="ChEBI" id="CHEBI:62877"/>
        <dbReference type="EC" id="5.4.2.7"/>
    </reaction>
</comment>
<comment type="subcellular location">
    <subcellularLocation>
        <location evidence="6">Cytoplasm</location>
    </subcellularLocation>
</comment>
<dbReference type="NCBIfam" id="TIGR01696">
    <property type="entry name" value="deoB"/>
    <property type="match status" value="1"/>
</dbReference>
<dbReference type="EC" id="5.4.2.7" evidence="6 7"/>
<evidence type="ECO:0000256" key="5">
    <source>
        <dbReference type="ARBA" id="ARBA00023235"/>
    </source>
</evidence>
<gene>
    <name evidence="6" type="primary">deoB</name>
    <name evidence="9" type="ORF">DAT561_1610</name>
</gene>
<dbReference type="GO" id="GO:0005829">
    <property type="term" value="C:cytosol"/>
    <property type="evidence" value="ECO:0007669"/>
    <property type="project" value="TreeGrafter"/>
</dbReference>
<keyword evidence="2 6" id="KW-0963">Cytoplasm</keyword>
<dbReference type="EMBL" id="AP018492">
    <property type="protein sequence ID" value="BBC61692.1"/>
    <property type="molecule type" value="Genomic_DNA"/>
</dbReference>
<dbReference type="GeneID" id="57044139"/>
<dbReference type="Proteomes" id="UP000269226">
    <property type="component" value="Chromosome"/>
</dbReference>
<comment type="function">
    <text evidence="6">Isomerase that catalyzes the conversion of deoxy-ribose 1-phosphate (dRib-1-P) and ribose 1-phosphate (Rib-1-P) to deoxy-ribose 5-phosphate (dRib-5-P) and ribose 5-phosphate (Rib-5-P), respectively.</text>
</comment>
<dbReference type="SUPFAM" id="SSF143856">
    <property type="entry name" value="DeoB insert domain-like"/>
    <property type="match status" value="1"/>
</dbReference>
<feature type="binding site" evidence="6">
    <location>
        <position position="331"/>
    </location>
    <ligand>
        <name>Mn(2+)</name>
        <dbReference type="ChEBI" id="CHEBI:29035"/>
        <label>1</label>
    </ligand>
</feature>
<dbReference type="GO" id="GO:0008973">
    <property type="term" value="F:phosphopentomutase activity"/>
    <property type="evidence" value="ECO:0007669"/>
    <property type="project" value="UniProtKB-UniRule"/>
</dbReference>
<feature type="binding site" evidence="6">
    <location>
        <position position="342"/>
    </location>
    <ligand>
        <name>Mn(2+)</name>
        <dbReference type="ChEBI" id="CHEBI:29035"/>
        <label>2</label>
    </ligand>
</feature>
<keyword evidence="3 6" id="KW-0479">Metal-binding</keyword>
<organism evidence="9 10">
    <name type="scientific">Melissococcus plutonius</name>
    <dbReference type="NCBI Taxonomy" id="33970"/>
    <lineage>
        <taxon>Bacteria</taxon>
        <taxon>Bacillati</taxon>
        <taxon>Bacillota</taxon>
        <taxon>Bacilli</taxon>
        <taxon>Lactobacillales</taxon>
        <taxon>Enterococcaceae</taxon>
        <taxon>Melissococcus</taxon>
    </lineage>
</organism>
<dbReference type="GO" id="GO:0009117">
    <property type="term" value="P:nucleotide metabolic process"/>
    <property type="evidence" value="ECO:0007669"/>
    <property type="project" value="UniProtKB-UniRule"/>
</dbReference>
<feature type="binding site" evidence="6">
    <location>
        <position position="294"/>
    </location>
    <ligand>
        <name>Mn(2+)</name>
        <dbReference type="ChEBI" id="CHEBI:29035"/>
        <label>2</label>
    </ligand>
</feature>
<feature type="domain" description="Metalloenzyme" evidence="8">
    <location>
        <begin position="4"/>
        <end position="381"/>
    </location>
</feature>
<protein>
    <recommendedName>
        <fullName evidence="6 7">Phosphopentomutase</fullName>
        <ecNumber evidence="6 7">5.4.2.7</ecNumber>
    </recommendedName>
    <alternativeName>
        <fullName evidence="6">Phosphodeoxyribomutase</fullName>
    </alternativeName>
</protein>
<dbReference type="SUPFAM" id="SSF53649">
    <property type="entry name" value="Alkaline phosphatase-like"/>
    <property type="match status" value="1"/>
</dbReference>
<comment type="similarity">
    <text evidence="1 6">Belongs to the phosphopentomutase family.</text>
</comment>
<dbReference type="CDD" id="cd16009">
    <property type="entry name" value="PPM"/>
    <property type="match status" value="1"/>
</dbReference>
<reference evidence="9 10" key="1">
    <citation type="submission" date="2018-01" db="EMBL/GenBank/DDBJ databases">
        <title>Whole genome sequence of Melissococcus plutonius DAT561.</title>
        <authorList>
            <person name="Okumura K."/>
            <person name="Takamatsu D."/>
            <person name="Okura M."/>
        </authorList>
    </citation>
    <scope>NUCLEOTIDE SEQUENCE [LARGE SCALE GENOMIC DNA]</scope>
    <source>
        <strain evidence="9 10">DAT561</strain>
    </source>
</reference>
<evidence type="ECO:0000313" key="9">
    <source>
        <dbReference type="EMBL" id="BBC61692.1"/>
    </source>
</evidence>
<accession>A0A2Z5Y450</accession>
<dbReference type="FunFam" id="3.30.70.1250:FF:000001">
    <property type="entry name" value="Phosphopentomutase"/>
    <property type="match status" value="1"/>
</dbReference>
<dbReference type="InterPro" id="IPR024052">
    <property type="entry name" value="Phosphopentomutase_DeoB_cap_sf"/>
</dbReference>
<evidence type="ECO:0000256" key="2">
    <source>
        <dbReference type="ARBA" id="ARBA00022490"/>
    </source>
</evidence>
<dbReference type="GO" id="GO:0000287">
    <property type="term" value="F:magnesium ion binding"/>
    <property type="evidence" value="ECO:0007669"/>
    <property type="project" value="UniProtKB-UniRule"/>
</dbReference>
<evidence type="ECO:0000256" key="7">
    <source>
        <dbReference type="NCBIfam" id="TIGR01696"/>
    </source>
</evidence>
<dbReference type="Gene3D" id="3.40.720.10">
    <property type="entry name" value="Alkaline Phosphatase, subunit A"/>
    <property type="match status" value="1"/>
</dbReference>
<dbReference type="HAMAP" id="MF_00740">
    <property type="entry name" value="Phosphopentomut"/>
    <property type="match status" value="1"/>
</dbReference>
<dbReference type="GO" id="GO:0006018">
    <property type="term" value="P:2-deoxyribose 1-phosphate catabolic process"/>
    <property type="evidence" value="ECO:0007669"/>
    <property type="project" value="UniProtKB-UniRule"/>
</dbReference>
<comment type="pathway">
    <text evidence="6">Carbohydrate degradation; 2-deoxy-D-ribose 1-phosphate degradation; D-glyceraldehyde 3-phosphate and acetaldehyde from 2-deoxy-alpha-D-ribose 1-phosphate: step 1/2.</text>
</comment>
<evidence type="ECO:0000256" key="4">
    <source>
        <dbReference type="ARBA" id="ARBA00023211"/>
    </source>
</evidence>
<dbReference type="InterPro" id="IPR006124">
    <property type="entry name" value="Metalloenzyme"/>
</dbReference>
<dbReference type="Pfam" id="PF01676">
    <property type="entry name" value="Metalloenzyme"/>
    <property type="match status" value="1"/>
</dbReference>
<dbReference type="RefSeq" id="WP_015695484.1">
    <property type="nucleotide sequence ID" value="NZ_AP018492.1"/>
</dbReference>
<dbReference type="InterPro" id="IPR010045">
    <property type="entry name" value="DeoB"/>
</dbReference>
<evidence type="ECO:0000259" key="8">
    <source>
        <dbReference type="Pfam" id="PF01676"/>
    </source>
</evidence>
<sequence length="396" mass="43995">MKYKRIFGIVLDSIGTGAAADAAQFDDVGSDTLGHIGEFYNGKLHIPNLQKMGLSNLRQIAIEGVPAVEKPIGYYGKMQEVSVGKDSLDGHWEMMELPVTHPLSFFPDGFPKELLDKISKFSGRKIVGNRPASGTEIIKELGEHQMKTGDLIIYTSGDSVLQIAAHEDIIPVDELYRICRYARELVNGPEYLMGRVIARPYVGPDKEHFTRTANRHDFSLEPSSKTALNVLQENHITTIGIGKINDIFSGNGLDTVYHNESNMDGMDHLDQVMQEDFTGFCFVNLVDFDSMYGHRRDALGDGQALMDFDKRLGTVLDNLKEDDLVLITADHGNDPTFKGTDHTREYVPLLVYSPSMKETASLGTRKTFADFGATVLDNFNVTMSNQTGTSFLKELN</sequence>
<name>A0A2Z5Y450_9ENTE</name>